<evidence type="ECO:0000313" key="1">
    <source>
        <dbReference type="EMBL" id="ABZ09794.1"/>
    </source>
</evidence>
<accession>B3TB29</accession>
<name>B3TB29_9ZZZZ</name>
<dbReference type="AlphaFoldDB" id="B3TB29"/>
<reference evidence="1" key="1">
    <citation type="journal article" date="2008" name="ISME J.">
        <title>Genomic patterns of recombination, clonal divergence and environment in marine microbial populations.</title>
        <authorList>
            <person name="Konstantinidis K.T."/>
            <person name="Delong E.F."/>
        </authorList>
    </citation>
    <scope>NUCLEOTIDE SEQUENCE</scope>
</reference>
<proteinExistence type="predicted"/>
<sequence>MERDKGGRFPGVKSDDSDLRRFRSWKSYYGDFQSGHASGYSARPR</sequence>
<protein>
    <submittedName>
        <fullName evidence="1">Uncharacterized protein</fullName>
    </submittedName>
</protein>
<dbReference type="EMBL" id="EU016658">
    <property type="protein sequence ID" value="ABZ09794.1"/>
    <property type="molecule type" value="Genomic_DNA"/>
</dbReference>
<organism evidence="1">
    <name type="scientific">uncultured marine microorganism HF4000_APKG8K5</name>
    <dbReference type="NCBI Taxonomy" id="455555"/>
    <lineage>
        <taxon>unclassified sequences</taxon>
        <taxon>environmental samples</taxon>
    </lineage>
</organism>
<gene>
    <name evidence="1" type="ORF">ALOHA_HF4000APKG8K5ctg1g7</name>
</gene>